<feature type="domain" description="Peptidase M16 N-terminal" evidence="7">
    <location>
        <begin position="553"/>
        <end position="676"/>
    </location>
</feature>
<dbReference type="Pfam" id="PF00675">
    <property type="entry name" value="Peptidase_M16"/>
    <property type="match status" value="2"/>
</dbReference>
<dbReference type="InterPro" id="IPR007863">
    <property type="entry name" value="Peptidase_M16_C"/>
</dbReference>
<feature type="domain" description="Peptidase M16 N-terminal" evidence="7">
    <location>
        <begin position="69"/>
        <end position="192"/>
    </location>
</feature>
<comment type="similarity">
    <text evidence="1">Belongs to the peptidase M16 family.</text>
</comment>
<dbReference type="Gene3D" id="3.30.830.10">
    <property type="entry name" value="Metalloenzyme, LuxS/M16 peptidase-like"/>
    <property type="match status" value="4"/>
</dbReference>
<keyword evidence="2" id="KW-0645">Protease</keyword>
<dbReference type="Pfam" id="PF05193">
    <property type="entry name" value="Peptidase_M16_C"/>
    <property type="match status" value="2"/>
</dbReference>
<protein>
    <submittedName>
        <fullName evidence="9">Peptidase M16</fullName>
    </submittedName>
</protein>
<evidence type="ECO:0000256" key="3">
    <source>
        <dbReference type="ARBA" id="ARBA00022801"/>
    </source>
</evidence>
<dbReference type="GO" id="GO:0006508">
    <property type="term" value="P:proteolysis"/>
    <property type="evidence" value="ECO:0007669"/>
    <property type="project" value="UniProtKB-KW"/>
</dbReference>
<dbReference type="InterPro" id="IPR011765">
    <property type="entry name" value="Pept_M16_N"/>
</dbReference>
<dbReference type="GO" id="GO:0046872">
    <property type="term" value="F:metal ion binding"/>
    <property type="evidence" value="ECO:0007669"/>
    <property type="project" value="InterPro"/>
</dbReference>
<dbReference type="InterPro" id="IPR050626">
    <property type="entry name" value="Peptidase_M16"/>
</dbReference>
<evidence type="ECO:0000256" key="5">
    <source>
        <dbReference type="ARBA" id="ARBA00023049"/>
    </source>
</evidence>
<gene>
    <name evidence="9" type="ORF">AM2010_369</name>
</gene>
<evidence type="ECO:0000259" key="8">
    <source>
        <dbReference type="Pfam" id="PF05193"/>
    </source>
</evidence>
<dbReference type="Proteomes" id="UP000037643">
    <property type="component" value="Chromosome"/>
</dbReference>
<dbReference type="InterPro" id="IPR011249">
    <property type="entry name" value="Metalloenz_LuxS/M16"/>
</dbReference>
<dbReference type="OrthoDB" id="9811314at2"/>
<dbReference type="STRING" id="543877.AM2010_369"/>
<keyword evidence="4" id="KW-0862">Zinc</keyword>
<evidence type="ECO:0000256" key="1">
    <source>
        <dbReference type="ARBA" id="ARBA00007261"/>
    </source>
</evidence>
<feature type="chain" id="PRO_5002562275" evidence="6">
    <location>
        <begin position="24"/>
        <end position="974"/>
    </location>
</feature>
<keyword evidence="5" id="KW-0482">Metalloprotease</keyword>
<organism evidence="9 10">
    <name type="scientific">Pelagerythrobacter marensis</name>
    <dbReference type="NCBI Taxonomy" id="543877"/>
    <lineage>
        <taxon>Bacteria</taxon>
        <taxon>Pseudomonadati</taxon>
        <taxon>Pseudomonadota</taxon>
        <taxon>Alphaproteobacteria</taxon>
        <taxon>Sphingomonadales</taxon>
        <taxon>Erythrobacteraceae</taxon>
        <taxon>Pelagerythrobacter</taxon>
    </lineage>
</organism>
<evidence type="ECO:0000313" key="9">
    <source>
        <dbReference type="EMBL" id="AKM06457.1"/>
    </source>
</evidence>
<evidence type="ECO:0000313" key="10">
    <source>
        <dbReference type="Proteomes" id="UP000037643"/>
    </source>
</evidence>
<dbReference type="PANTHER" id="PTHR43690:SF17">
    <property type="entry name" value="PROTEIN YHJJ"/>
    <property type="match status" value="1"/>
</dbReference>
<feature type="signal peptide" evidence="6">
    <location>
        <begin position="1"/>
        <end position="23"/>
    </location>
</feature>
<dbReference type="EMBL" id="CP011805">
    <property type="protein sequence ID" value="AKM06457.1"/>
    <property type="molecule type" value="Genomic_DNA"/>
</dbReference>
<keyword evidence="10" id="KW-1185">Reference proteome</keyword>
<reference evidence="9 10" key="1">
    <citation type="submission" date="2015-06" db="EMBL/GenBank/DDBJ databases">
        <authorList>
            <person name="Kim K.M."/>
        </authorList>
    </citation>
    <scope>NUCLEOTIDE SEQUENCE [LARGE SCALE GENOMIC DNA]</scope>
    <source>
        <strain evidence="9 10">KCTC 22370</strain>
    </source>
</reference>
<dbReference type="SUPFAM" id="SSF63411">
    <property type="entry name" value="LuxS/MPP-like metallohydrolase"/>
    <property type="match status" value="4"/>
</dbReference>
<evidence type="ECO:0000259" key="7">
    <source>
        <dbReference type="Pfam" id="PF00675"/>
    </source>
</evidence>
<sequence length="974" mass="104763" precursor="true">MKLKLATVSLAALAFAVGTAAQARSTADPATDPAAAAAAVTGEPAPVADLIESVSIPYDQFQLANGLTVLVHEDRKAPVVGVSVWYGVGSKHEPEGKTGFAHLFEHLMFNGSENAPGDFFEPLQQVGATDFNGTTWFDRTNYFETVPTGALDRALMLESDRMGYLLGAVTQEKLDNQIGVVQNEKRQGDNQPYGLVEYEQLENLYPSGHPYHHSTIGSMDDLSGATLDDVKNWFRDHYGPNNAVLVLAGDIDTATAREKVTKWFGAIPAGPAIEPVSAPVPTLAEPKAKTIYDRVASPRIYRMWAVPGLDNPEYLPLSMGATVLGGLASSRLDNALVREQQLAVRVVASAQIFAQAGQFIVYADARPGVDQDKLAAALDAEIARFVAEGPSADELQRATTTYAAGQIRGLEQVGGFGGKAPTLAQGLLYSGNPAEYKKVLESAAAMTPERVRDVTAKWLSRPVFALTVEPGDRKEGGENRGGFFTGADAGGDSGLAGPAFYSGPFAVQAPSQAAEADRSQLPEVGELKPLDFPDIERATLSNGMEVFFARRDAVPTVSVRVDFDAGYSADPKDRLGIQSLMLSLMDEGTTRLNSTALAIAKERLGASLYAAADADTTSVGLNALAPNLAPSLELMAEYVRQPAFDANELERVRAQQLTRIENELNNPSAIAQRALAPILFGERHPYGIPPSGTGSAEVVESVTIDEIRDFHRTWLRPDMARVFVVGESSLGEVTRMLEASFGDWQAPAEPAPQKNFDAPIPQQQSRVILVDRPNSPQSVIMAGRVLEQKGTDDLTVLNAANEVFGGSFLSRINMNLRETKGWSYGVRSLVQQPLDRSSFLIYAPVQADRTADSIVELRKDLAAYTDDKGVTTEELTRLINGNVRELPGRFETSGDVLGGMVNIVTYDRPDDYYETLAAKYSALTAPQLDAEARKALLGDDLVFVIVGDASVVEPQLEGIGLPVEVRRSETTSGE</sequence>
<evidence type="ECO:0000256" key="6">
    <source>
        <dbReference type="SAM" id="SignalP"/>
    </source>
</evidence>
<keyword evidence="6" id="KW-0732">Signal</keyword>
<dbReference type="AlphaFoldDB" id="A0A0G3X5I1"/>
<dbReference type="RefSeq" id="WP_047805622.1">
    <property type="nucleotide sequence ID" value="NZ_CP011805.1"/>
</dbReference>
<evidence type="ECO:0000256" key="4">
    <source>
        <dbReference type="ARBA" id="ARBA00022833"/>
    </source>
</evidence>
<dbReference type="PATRIC" id="fig|543877.4.peg.371"/>
<dbReference type="GO" id="GO:0008237">
    <property type="term" value="F:metallopeptidase activity"/>
    <property type="evidence" value="ECO:0007669"/>
    <property type="project" value="UniProtKB-KW"/>
</dbReference>
<dbReference type="PANTHER" id="PTHR43690">
    <property type="entry name" value="NARDILYSIN"/>
    <property type="match status" value="1"/>
</dbReference>
<evidence type="ECO:0000256" key="2">
    <source>
        <dbReference type="ARBA" id="ARBA00022670"/>
    </source>
</evidence>
<feature type="domain" description="Peptidase M16 C-terminal" evidence="8">
    <location>
        <begin position="701"/>
        <end position="880"/>
    </location>
</feature>
<dbReference type="KEGG" id="amx:AM2010_369"/>
<name>A0A0G3X5I1_9SPHN</name>
<accession>A0A0G3X5I1</accession>
<feature type="domain" description="Peptidase M16 C-terminal" evidence="8">
    <location>
        <begin position="226"/>
        <end position="399"/>
    </location>
</feature>
<keyword evidence="3" id="KW-0378">Hydrolase</keyword>
<proteinExistence type="inferred from homology"/>